<protein>
    <submittedName>
        <fullName evidence="1">Uncharacterized protein</fullName>
    </submittedName>
</protein>
<dbReference type="AlphaFoldDB" id="A0A5E6Y1J2"/>
<gene>
    <name evidence="1" type="ORF">PS624_05957</name>
</gene>
<accession>A0A5E6Y1J2</accession>
<evidence type="ECO:0000313" key="2">
    <source>
        <dbReference type="Proteomes" id="UP000326241"/>
    </source>
</evidence>
<dbReference type="Proteomes" id="UP000326241">
    <property type="component" value="Unassembled WGS sequence"/>
</dbReference>
<reference evidence="1 2" key="1">
    <citation type="submission" date="2019-09" db="EMBL/GenBank/DDBJ databases">
        <authorList>
            <person name="Chandra G."/>
            <person name="Truman W A."/>
        </authorList>
    </citation>
    <scope>NUCLEOTIDE SEQUENCE [LARGE SCALE GENOMIC DNA]</scope>
    <source>
        <strain evidence="1">PS624</strain>
    </source>
</reference>
<sequence>MQGHFRQPRCRQKITELNNCRLAAEFAIRLINLRRSALFTVEAVTGNVRRGQYAELGQRRVNLRLGFPDIENGLQVFTVQQHVAQSNVIHHRPPRRVDQPRTRLELLQTLLIKQMPGRAGTAAGQRRVQTDHVALLDDLLEADVISALGSLTWRIADFDVPAQTFQKPDQPSTDFTGPHNTVGALSEIDTFDFGKRHQTAQHVIDHASGIAARRTRPGDTGLIEVLEIQMIRPDGAGADKAHLAALKQRAVDVGHRTYEQNVSLLDRRTVDGTAWHPADLAETGKKGIEQRDIFVGNNQHGGLLWRIGSLGADRSPGQQGLRLQIRNRGFFLTKASAA</sequence>
<dbReference type="EMBL" id="CABVGZ010000142">
    <property type="protein sequence ID" value="VVN47692.1"/>
    <property type="molecule type" value="Genomic_DNA"/>
</dbReference>
<proteinExistence type="predicted"/>
<organism evidence="1 2">
    <name type="scientific">Pseudomonas fluorescens</name>
    <dbReference type="NCBI Taxonomy" id="294"/>
    <lineage>
        <taxon>Bacteria</taxon>
        <taxon>Pseudomonadati</taxon>
        <taxon>Pseudomonadota</taxon>
        <taxon>Gammaproteobacteria</taxon>
        <taxon>Pseudomonadales</taxon>
        <taxon>Pseudomonadaceae</taxon>
        <taxon>Pseudomonas</taxon>
    </lineage>
</organism>
<name>A0A5E6Y1J2_PSEFL</name>
<evidence type="ECO:0000313" key="1">
    <source>
        <dbReference type="EMBL" id="VVN47692.1"/>
    </source>
</evidence>